<gene>
    <name evidence="1" type="ORF">NCTC12877_00978</name>
</gene>
<evidence type="ECO:0000313" key="1">
    <source>
        <dbReference type="EMBL" id="STZ07996.1"/>
    </source>
</evidence>
<proteinExistence type="predicted"/>
<dbReference type="STRING" id="1122244.GCA_000426885_01386"/>
<evidence type="ECO:0000313" key="2">
    <source>
        <dbReference type="Proteomes" id="UP000254065"/>
    </source>
</evidence>
<accession>A0A378QY91</accession>
<reference evidence="1 2" key="1">
    <citation type="submission" date="2018-06" db="EMBL/GenBank/DDBJ databases">
        <authorList>
            <consortium name="Pathogen Informatics"/>
            <person name="Doyle S."/>
        </authorList>
    </citation>
    <scope>NUCLEOTIDE SEQUENCE [LARGE SCALE GENOMIC DNA]</scope>
    <source>
        <strain evidence="1 2">NCTC12877</strain>
    </source>
</reference>
<dbReference type="AlphaFoldDB" id="A0A378QY91"/>
<keyword evidence="2" id="KW-1185">Reference proteome</keyword>
<protein>
    <submittedName>
        <fullName evidence="1">Uncharacterized protein</fullName>
    </submittedName>
</protein>
<organism evidence="1 2">
    <name type="scientific">Moraxella caprae</name>
    <dbReference type="NCBI Taxonomy" id="90240"/>
    <lineage>
        <taxon>Bacteria</taxon>
        <taxon>Pseudomonadati</taxon>
        <taxon>Pseudomonadota</taxon>
        <taxon>Gammaproteobacteria</taxon>
        <taxon>Moraxellales</taxon>
        <taxon>Moraxellaceae</taxon>
        <taxon>Moraxella</taxon>
    </lineage>
</organism>
<dbReference type="Proteomes" id="UP000254065">
    <property type="component" value="Unassembled WGS sequence"/>
</dbReference>
<dbReference type="EMBL" id="UGQB01000004">
    <property type="protein sequence ID" value="STZ07996.1"/>
    <property type="molecule type" value="Genomic_DNA"/>
</dbReference>
<sequence>MLSFNAFTAINIIKQLTFLSKCFIKAIRTDIFSTQTQDGQFNWQT</sequence>
<name>A0A378QY91_9GAMM</name>